<keyword evidence="8" id="KW-0472">Membrane</keyword>
<sequence>MPALAPYIDSIEDFSITAVLLWAAVSAASSYFFASTVYYAFFHPLAKVPGPRLYSFTQLPFLYHTVRGDWDQKLKELHDQYGPAVRISHKDVSFNTANALKKIFGHKSAPERTFAKEPNWYKNDHDSSSIITADNDNHRRFRRLLSHAFSEKALRAQESVLDQYIDKFILKLTQISQNDAVLDIVSWYNFTTFDVIGDFAFGEPFGCLDTGTYHPWIPFIFESIKFVPLRMSAERLGLGLFLPFLMPTRLKRSREENFQLSQATALKRAESQNTEREDFMSYILRHNDERGMTPAEIAENAAIIVPAGSGTTATLLSGTTHLLLTNHSKYEKLVAEIRSTFAREEDITLTRVNKLPYLIAVLNEGFRMYPPVPAPLPRVAPVGGEEVEGFWIPEKTVVVVSHWATFRSEKNFRDADKYVPERWLDDPRYAGDSKDALQPFSYGPRNCIGRKSVPKILRPMQSSRANIRYDSLAYAEMRFVLARLIWNFDLELVPGGENWFSQRSFLIWEKGGYLVKLTRVDRKQHKEV</sequence>
<keyword evidence="7" id="KW-0503">Monooxygenase</keyword>
<dbReference type="Gene3D" id="1.10.630.10">
    <property type="entry name" value="Cytochrome P450"/>
    <property type="match status" value="1"/>
</dbReference>
<dbReference type="InterPro" id="IPR050121">
    <property type="entry name" value="Cytochrome_P450_monoxygenase"/>
</dbReference>
<dbReference type="SUPFAM" id="SSF48264">
    <property type="entry name" value="Cytochrome P450"/>
    <property type="match status" value="1"/>
</dbReference>
<dbReference type="GO" id="GO:0005506">
    <property type="term" value="F:iron ion binding"/>
    <property type="evidence" value="ECO:0007669"/>
    <property type="project" value="InterPro"/>
</dbReference>
<dbReference type="GO" id="GO:0020037">
    <property type="term" value="F:heme binding"/>
    <property type="evidence" value="ECO:0007669"/>
    <property type="project" value="InterPro"/>
</dbReference>
<dbReference type="GO" id="GO:0004497">
    <property type="term" value="F:monooxygenase activity"/>
    <property type="evidence" value="ECO:0007669"/>
    <property type="project" value="UniProtKB-KW"/>
</dbReference>
<keyword evidence="5 6" id="KW-0408">Iron</keyword>
<proteinExistence type="inferred from homology"/>
<evidence type="ECO:0000256" key="3">
    <source>
        <dbReference type="ARBA" id="ARBA00022617"/>
    </source>
</evidence>
<comment type="caution">
    <text evidence="9">The sequence shown here is derived from an EMBL/GenBank/DDBJ whole genome shotgun (WGS) entry which is preliminary data.</text>
</comment>
<dbReference type="PRINTS" id="PR00385">
    <property type="entry name" value="P450"/>
</dbReference>
<protein>
    <submittedName>
        <fullName evidence="9">Isotrichodermin C-15 hydroxylase</fullName>
    </submittedName>
</protein>
<name>A0A8H4LNY8_9HYPO</name>
<evidence type="ECO:0000256" key="4">
    <source>
        <dbReference type="ARBA" id="ARBA00022723"/>
    </source>
</evidence>
<dbReference type="AlphaFoldDB" id="A0A8H4LNY8"/>
<gene>
    <name evidence="9" type="ORF">FALBO_927</name>
</gene>
<evidence type="ECO:0000256" key="5">
    <source>
        <dbReference type="ARBA" id="ARBA00023004"/>
    </source>
</evidence>
<comment type="cofactor">
    <cofactor evidence="1 6">
        <name>heme</name>
        <dbReference type="ChEBI" id="CHEBI:30413"/>
    </cofactor>
</comment>
<evidence type="ECO:0000256" key="2">
    <source>
        <dbReference type="ARBA" id="ARBA00010617"/>
    </source>
</evidence>
<dbReference type="Proteomes" id="UP000554235">
    <property type="component" value="Unassembled WGS sequence"/>
</dbReference>
<keyword evidence="4 6" id="KW-0479">Metal-binding</keyword>
<keyword evidence="8" id="KW-0812">Transmembrane</keyword>
<dbReference type="InterPro" id="IPR002401">
    <property type="entry name" value="Cyt_P450_E_grp-I"/>
</dbReference>
<keyword evidence="7" id="KW-0560">Oxidoreductase</keyword>
<dbReference type="GO" id="GO:0016705">
    <property type="term" value="F:oxidoreductase activity, acting on paired donors, with incorporation or reduction of molecular oxygen"/>
    <property type="evidence" value="ECO:0007669"/>
    <property type="project" value="InterPro"/>
</dbReference>
<dbReference type="Pfam" id="PF00067">
    <property type="entry name" value="p450"/>
    <property type="match status" value="1"/>
</dbReference>
<dbReference type="PRINTS" id="PR00463">
    <property type="entry name" value="EP450I"/>
</dbReference>
<accession>A0A8H4LNY8</accession>
<evidence type="ECO:0000313" key="10">
    <source>
        <dbReference type="Proteomes" id="UP000554235"/>
    </source>
</evidence>
<evidence type="ECO:0000256" key="6">
    <source>
        <dbReference type="PIRSR" id="PIRSR602401-1"/>
    </source>
</evidence>
<dbReference type="InterPro" id="IPR017972">
    <property type="entry name" value="Cyt_P450_CS"/>
</dbReference>
<feature type="transmembrane region" description="Helical" evidence="8">
    <location>
        <begin position="20"/>
        <end position="42"/>
    </location>
</feature>
<dbReference type="EMBL" id="JAADYS010000115">
    <property type="protein sequence ID" value="KAF4472167.1"/>
    <property type="molecule type" value="Genomic_DNA"/>
</dbReference>
<feature type="binding site" description="axial binding residue" evidence="6">
    <location>
        <position position="447"/>
    </location>
    <ligand>
        <name>heme</name>
        <dbReference type="ChEBI" id="CHEBI:30413"/>
    </ligand>
    <ligandPart>
        <name>Fe</name>
        <dbReference type="ChEBI" id="CHEBI:18248"/>
    </ligandPart>
</feature>
<dbReference type="PROSITE" id="PS00086">
    <property type="entry name" value="CYTOCHROME_P450"/>
    <property type="match status" value="1"/>
</dbReference>
<dbReference type="InterPro" id="IPR001128">
    <property type="entry name" value="Cyt_P450"/>
</dbReference>
<organism evidence="9 10">
    <name type="scientific">Fusarium albosuccineum</name>
    <dbReference type="NCBI Taxonomy" id="1237068"/>
    <lineage>
        <taxon>Eukaryota</taxon>
        <taxon>Fungi</taxon>
        <taxon>Dikarya</taxon>
        <taxon>Ascomycota</taxon>
        <taxon>Pezizomycotina</taxon>
        <taxon>Sordariomycetes</taxon>
        <taxon>Hypocreomycetidae</taxon>
        <taxon>Hypocreales</taxon>
        <taxon>Nectriaceae</taxon>
        <taxon>Fusarium</taxon>
        <taxon>Fusarium decemcellulare species complex</taxon>
    </lineage>
</organism>
<evidence type="ECO:0000256" key="1">
    <source>
        <dbReference type="ARBA" id="ARBA00001971"/>
    </source>
</evidence>
<dbReference type="CDD" id="cd11058">
    <property type="entry name" value="CYP60B-like"/>
    <property type="match status" value="1"/>
</dbReference>
<dbReference type="PANTHER" id="PTHR24305">
    <property type="entry name" value="CYTOCHROME P450"/>
    <property type="match status" value="1"/>
</dbReference>
<reference evidence="9 10" key="1">
    <citation type="submission" date="2020-01" db="EMBL/GenBank/DDBJ databases">
        <title>Identification and distribution of gene clusters putatively required for synthesis of sphingolipid metabolism inhibitors in phylogenetically diverse species of the filamentous fungus Fusarium.</title>
        <authorList>
            <person name="Kim H.-S."/>
            <person name="Busman M."/>
            <person name="Brown D.W."/>
            <person name="Divon H."/>
            <person name="Uhlig S."/>
            <person name="Proctor R.H."/>
        </authorList>
    </citation>
    <scope>NUCLEOTIDE SEQUENCE [LARGE SCALE GENOMIC DNA]</scope>
    <source>
        <strain evidence="9 10">NRRL 20459</strain>
    </source>
</reference>
<keyword evidence="8" id="KW-1133">Transmembrane helix</keyword>
<keyword evidence="10" id="KW-1185">Reference proteome</keyword>
<evidence type="ECO:0000256" key="8">
    <source>
        <dbReference type="SAM" id="Phobius"/>
    </source>
</evidence>
<dbReference type="PANTHER" id="PTHR24305:SF210">
    <property type="entry name" value="CYTOCHROME P450 MONOOXYGENASE ASQL-RELATED"/>
    <property type="match status" value="1"/>
</dbReference>
<comment type="similarity">
    <text evidence="2 7">Belongs to the cytochrome P450 family.</text>
</comment>
<dbReference type="InterPro" id="IPR036396">
    <property type="entry name" value="Cyt_P450_sf"/>
</dbReference>
<evidence type="ECO:0000256" key="7">
    <source>
        <dbReference type="RuleBase" id="RU000461"/>
    </source>
</evidence>
<keyword evidence="3 6" id="KW-0349">Heme</keyword>
<evidence type="ECO:0000313" key="9">
    <source>
        <dbReference type="EMBL" id="KAF4472167.1"/>
    </source>
</evidence>
<dbReference type="OrthoDB" id="1470350at2759"/>